<dbReference type="Pfam" id="PF00293">
    <property type="entry name" value="NUDIX"/>
    <property type="match status" value="1"/>
</dbReference>
<dbReference type="AlphaFoldDB" id="A0AAV5AMS3"/>
<feature type="domain" description="Nudix hydrolase" evidence="1">
    <location>
        <begin position="47"/>
        <end position="99"/>
    </location>
</feature>
<evidence type="ECO:0000313" key="3">
    <source>
        <dbReference type="Proteomes" id="UP001050691"/>
    </source>
</evidence>
<evidence type="ECO:0000313" key="2">
    <source>
        <dbReference type="EMBL" id="GJJ14019.1"/>
    </source>
</evidence>
<dbReference type="EMBL" id="BPWL01000009">
    <property type="protein sequence ID" value="GJJ14019.1"/>
    <property type="molecule type" value="Genomic_DNA"/>
</dbReference>
<keyword evidence="3" id="KW-1185">Reference proteome</keyword>
<reference evidence="2" key="1">
    <citation type="submission" date="2021-10" db="EMBL/GenBank/DDBJ databases">
        <title>De novo Genome Assembly of Clathrus columnatus (Basidiomycota, Fungi) Using Illumina and Nanopore Sequence Data.</title>
        <authorList>
            <person name="Ogiso-Tanaka E."/>
            <person name="Itagaki H."/>
            <person name="Hosoya T."/>
            <person name="Hosaka K."/>
        </authorList>
    </citation>
    <scope>NUCLEOTIDE SEQUENCE</scope>
    <source>
        <strain evidence="2">MO-923</strain>
    </source>
</reference>
<dbReference type="InterPro" id="IPR015797">
    <property type="entry name" value="NUDIX_hydrolase-like_dom_sf"/>
</dbReference>
<name>A0AAV5AMS3_9AGAM</name>
<organism evidence="2 3">
    <name type="scientific">Clathrus columnatus</name>
    <dbReference type="NCBI Taxonomy" id="1419009"/>
    <lineage>
        <taxon>Eukaryota</taxon>
        <taxon>Fungi</taxon>
        <taxon>Dikarya</taxon>
        <taxon>Basidiomycota</taxon>
        <taxon>Agaricomycotina</taxon>
        <taxon>Agaricomycetes</taxon>
        <taxon>Phallomycetidae</taxon>
        <taxon>Phallales</taxon>
        <taxon>Clathraceae</taxon>
        <taxon>Clathrus</taxon>
    </lineage>
</organism>
<gene>
    <name evidence="2" type="ORF">Clacol_008276</name>
</gene>
<dbReference type="CDD" id="cd02883">
    <property type="entry name" value="NUDIX_Hydrolase"/>
    <property type="match status" value="1"/>
</dbReference>
<proteinExistence type="predicted"/>
<comment type="caution">
    <text evidence="2">The sequence shown here is derived from an EMBL/GenBank/DDBJ whole genome shotgun (WGS) entry which is preliminary data.</text>
</comment>
<evidence type="ECO:0000259" key="1">
    <source>
        <dbReference type="Pfam" id="PF00293"/>
    </source>
</evidence>
<accession>A0AAV5AMS3</accession>
<dbReference type="SUPFAM" id="SSF55811">
    <property type="entry name" value="Nudix"/>
    <property type="match status" value="1"/>
</dbReference>
<dbReference type="InterPro" id="IPR000086">
    <property type="entry name" value="NUDIX_hydrolase_dom"/>
</dbReference>
<dbReference type="Gene3D" id="3.90.79.10">
    <property type="entry name" value="Nucleoside Triphosphate Pyrophosphohydrolase"/>
    <property type="match status" value="1"/>
</dbReference>
<protein>
    <recommendedName>
        <fullName evidence="1">Nudix hydrolase domain-containing protein</fullName>
    </recommendedName>
</protein>
<sequence>MSQIPPEYNLSPDNALPYYNPRHPRLSADSTGVVPDSLWFASDFLLGAGAVIIQPLSGMIVLIYDRQTDRWCLPKGRKDLGESLENTVIREAYEEASFIDNGEKQTGYRAKFLPLAIPSLAPSPDPLKKASLNCEPIYVTTQTSHLEFVSAEPFEYVTFWYVLYIEEGAIRDEGTGMVSEEQFEPQLLDFSDAIEKLGGRHQQAVVVSRAWRLWKETLEKNEGKLWI</sequence>
<dbReference type="Proteomes" id="UP001050691">
    <property type="component" value="Unassembled WGS sequence"/>
</dbReference>